<dbReference type="GO" id="GO:0005829">
    <property type="term" value="C:cytosol"/>
    <property type="evidence" value="ECO:0007669"/>
    <property type="project" value="TreeGrafter"/>
</dbReference>
<dbReference type="InterPro" id="IPR023940">
    <property type="entry name" value="DHDPR_bac"/>
</dbReference>
<evidence type="ECO:0000256" key="7">
    <source>
        <dbReference type="ARBA" id="ARBA00023002"/>
    </source>
</evidence>
<dbReference type="GO" id="GO:0019877">
    <property type="term" value="P:diaminopimelate biosynthetic process"/>
    <property type="evidence" value="ECO:0007669"/>
    <property type="project" value="UniProtKB-UniRule"/>
</dbReference>
<feature type="active site" description="Proton donor/acceptor" evidence="14">
    <location>
        <position position="159"/>
    </location>
</feature>
<accession>A0A0J8VQG2</accession>
<feature type="binding site" evidence="14">
    <location>
        <position position="39"/>
    </location>
    <ligand>
        <name>NADP(+)</name>
        <dbReference type="ChEBI" id="CHEBI:58349"/>
    </ligand>
</feature>
<sequence>MQEAQIRVAIAGASGRMGRQLIQAALQMDGVALGAALEREGSSLVGSDAGELAGAGKSGVIVQSSLDAIVDDFDVFIDFTRPEGTLAHLAFCRQHGKGMVIGTTGFDEAGKQAISEAARSIPVVFAANFSVGVNVMLKLLEKAAKVMGNYTDIEIIEAHHRHKVDAPSGTALAMGEAIAQALDKDLKACAVYAREGYTGEREPGTIGFATVRAGDIVGEHTAMFADIGERIEITHKASSRMTFANGAVRSALWLKGHENGLYDMRDVLDLNNL</sequence>
<evidence type="ECO:0000259" key="15">
    <source>
        <dbReference type="Pfam" id="PF01113"/>
    </source>
</evidence>
<dbReference type="EC" id="1.17.1.8" evidence="11 14"/>
<feature type="active site" description="Proton donor" evidence="14">
    <location>
        <position position="163"/>
    </location>
</feature>
<dbReference type="AlphaFoldDB" id="A0A0J8VQG2"/>
<dbReference type="PROSITE" id="PS01298">
    <property type="entry name" value="DAPB"/>
    <property type="match status" value="1"/>
</dbReference>
<dbReference type="InterPro" id="IPR036291">
    <property type="entry name" value="NAD(P)-bd_dom_sf"/>
</dbReference>
<keyword evidence="3 14" id="KW-0963">Cytoplasm</keyword>
<feature type="binding site" evidence="14">
    <location>
        <position position="38"/>
    </location>
    <ligand>
        <name>NAD(+)</name>
        <dbReference type="ChEBI" id="CHEBI:57540"/>
    </ligand>
</feature>
<dbReference type="InterPro" id="IPR000846">
    <property type="entry name" value="DapB_N"/>
</dbReference>
<comment type="pathway">
    <text evidence="10 14">Amino-acid biosynthesis; L-lysine biosynthesis via DAP pathway; (S)-tetrahydrodipicolinate from L-aspartate: step 4/4.</text>
</comment>
<dbReference type="SUPFAM" id="SSF51735">
    <property type="entry name" value="NAD(P)-binding Rossmann-fold domains"/>
    <property type="match status" value="1"/>
</dbReference>
<keyword evidence="5 14" id="KW-0521">NADP</keyword>
<evidence type="ECO:0000256" key="5">
    <source>
        <dbReference type="ARBA" id="ARBA00022857"/>
    </source>
</evidence>
<comment type="subunit">
    <text evidence="14">Homotetramer.</text>
</comment>
<evidence type="ECO:0000256" key="3">
    <source>
        <dbReference type="ARBA" id="ARBA00022490"/>
    </source>
</evidence>
<organism evidence="17 18">
    <name type="scientific">Franconibacter pulveris</name>
    <dbReference type="NCBI Taxonomy" id="435910"/>
    <lineage>
        <taxon>Bacteria</taxon>
        <taxon>Pseudomonadati</taxon>
        <taxon>Pseudomonadota</taxon>
        <taxon>Gammaproteobacteria</taxon>
        <taxon>Enterobacterales</taxon>
        <taxon>Enterobacteriaceae</taxon>
        <taxon>Franconibacter</taxon>
    </lineage>
</organism>
<keyword evidence="8 14" id="KW-0520">NAD</keyword>
<feature type="binding site" evidence="14">
    <location>
        <begin position="12"/>
        <end position="17"/>
    </location>
    <ligand>
        <name>NAD(+)</name>
        <dbReference type="ChEBI" id="CHEBI:57540"/>
    </ligand>
</feature>
<comment type="subcellular location">
    <subcellularLocation>
        <location evidence="1 14">Cytoplasm</location>
    </subcellularLocation>
</comment>
<dbReference type="SUPFAM" id="SSF55347">
    <property type="entry name" value="Glyceraldehyde-3-phosphate dehydrogenase-like, C-terminal domain"/>
    <property type="match status" value="1"/>
</dbReference>
<dbReference type="GO" id="GO:0051287">
    <property type="term" value="F:NAD binding"/>
    <property type="evidence" value="ECO:0007669"/>
    <property type="project" value="UniProtKB-UniRule"/>
</dbReference>
<dbReference type="PANTHER" id="PTHR20836:SF0">
    <property type="entry name" value="4-HYDROXY-TETRAHYDRODIPICOLINATE REDUCTASE 1, CHLOROPLASTIC-RELATED"/>
    <property type="match status" value="1"/>
</dbReference>
<keyword evidence="9 14" id="KW-0457">Lysine biosynthesis</keyword>
<feature type="binding site" evidence="14">
    <location>
        <position position="160"/>
    </location>
    <ligand>
        <name>(S)-2,3,4,5-tetrahydrodipicolinate</name>
        <dbReference type="ChEBI" id="CHEBI:16845"/>
    </ligand>
</feature>
<evidence type="ECO:0000256" key="2">
    <source>
        <dbReference type="ARBA" id="ARBA00006642"/>
    </source>
</evidence>
<evidence type="ECO:0000256" key="10">
    <source>
        <dbReference type="ARBA" id="ARBA00037922"/>
    </source>
</evidence>
<evidence type="ECO:0000256" key="4">
    <source>
        <dbReference type="ARBA" id="ARBA00022605"/>
    </source>
</evidence>
<evidence type="ECO:0000256" key="9">
    <source>
        <dbReference type="ARBA" id="ARBA00023154"/>
    </source>
</evidence>
<dbReference type="InterPro" id="IPR022664">
    <property type="entry name" value="DapB_N_CS"/>
</dbReference>
<dbReference type="Pfam" id="PF01113">
    <property type="entry name" value="DapB_N"/>
    <property type="match status" value="1"/>
</dbReference>
<dbReference type="STRING" id="1121863.GCA_000621185_01884"/>
<dbReference type="EMBL" id="LFEJ01000012">
    <property type="protein sequence ID" value="KMV35167.1"/>
    <property type="molecule type" value="Genomic_DNA"/>
</dbReference>
<dbReference type="InterPro" id="IPR022663">
    <property type="entry name" value="DapB_C"/>
</dbReference>
<comment type="caution">
    <text evidence="17">The sequence shown here is derived from an EMBL/GenBank/DDBJ whole genome shotgun (WGS) entry which is preliminary data.</text>
</comment>
<dbReference type="Gene3D" id="3.40.50.720">
    <property type="entry name" value="NAD(P)-binding Rossmann-like Domain"/>
    <property type="match status" value="1"/>
</dbReference>
<evidence type="ECO:0000256" key="13">
    <source>
        <dbReference type="ARBA" id="ARBA00049396"/>
    </source>
</evidence>
<name>A0A0J8VQG2_9ENTR</name>
<dbReference type="NCBIfam" id="TIGR00036">
    <property type="entry name" value="dapB"/>
    <property type="match status" value="1"/>
</dbReference>
<evidence type="ECO:0000256" key="11">
    <source>
        <dbReference type="ARBA" id="ARBA00038983"/>
    </source>
</evidence>
<dbReference type="GO" id="GO:0008839">
    <property type="term" value="F:4-hydroxy-tetrahydrodipicolinate reductase"/>
    <property type="evidence" value="ECO:0007669"/>
    <property type="project" value="UniProtKB-UniRule"/>
</dbReference>
<reference evidence="17 18" key="1">
    <citation type="submission" date="2015-06" db="EMBL/GenBank/DDBJ databases">
        <title>Genome sequencing of Cronobacter sp. strain DJ34 isolated from petroleum contaminated sludge of Duliajan Oil Fields, Assam, India.</title>
        <authorList>
            <person name="Pal S."/>
            <person name="Banerjee T.D."/>
            <person name="Roy A."/>
            <person name="Sar P."/>
            <person name="Kazy S.K."/>
        </authorList>
    </citation>
    <scope>NUCLEOTIDE SEQUENCE [LARGE SCALE GENOMIC DNA]</scope>
    <source>
        <strain evidence="17 18">DJ34</strain>
    </source>
</reference>
<keyword evidence="4 14" id="KW-0028">Amino-acid biosynthesis</keyword>
<evidence type="ECO:0000256" key="6">
    <source>
        <dbReference type="ARBA" id="ARBA00022915"/>
    </source>
</evidence>
<feature type="binding site" evidence="14">
    <location>
        <begin position="102"/>
        <end position="104"/>
    </location>
    <ligand>
        <name>NAD(+)</name>
        <dbReference type="ChEBI" id="CHEBI:57540"/>
    </ligand>
</feature>
<comment type="catalytic activity">
    <reaction evidence="13 14">
        <text>(S)-2,3,4,5-tetrahydrodipicolinate + NAD(+) + H2O = (2S,4S)-4-hydroxy-2,3,4,5-tetrahydrodipicolinate + NADH + H(+)</text>
        <dbReference type="Rhea" id="RHEA:35323"/>
        <dbReference type="ChEBI" id="CHEBI:15377"/>
        <dbReference type="ChEBI" id="CHEBI:15378"/>
        <dbReference type="ChEBI" id="CHEBI:16845"/>
        <dbReference type="ChEBI" id="CHEBI:57540"/>
        <dbReference type="ChEBI" id="CHEBI:57945"/>
        <dbReference type="ChEBI" id="CHEBI:67139"/>
        <dbReference type="EC" id="1.17.1.8"/>
    </reaction>
</comment>
<dbReference type="GO" id="GO:0050661">
    <property type="term" value="F:NADP binding"/>
    <property type="evidence" value="ECO:0007669"/>
    <property type="project" value="UniProtKB-UniRule"/>
</dbReference>
<dbReference type="PIRSF" id="PIRSF000161">
    <property type="entry name" value="DHPR"/>
    <property type="match status" value="1"/>
</dbReference>
<dbReference type="GO" id="GO:0016726">
    <property type="term" value="F:oxidoreductase activity, acting on CH or CH2 groups, NAD or NADP as acceptor"/>
    <property type="evidence" value="ECO:0007669"/>
    <property type="project" value="UniProtKB-UniRule"/>
</dbReference>
<dbReference type="PANTHER" id="PTHR20836">
    <property type="entry name" value="DIHYDRODIPICOLINATE REDUCTASE"/>
    <property type="match status" value="1"/>
</dbReference>
<evidence type="ECO:0000259" key="16">
    <source>
        <dbReference type="Pfam" id="PF05173"/>
    </source>
</evidence>
<dbReference type="Proteomes" id="UP000037315">
    <property type="component" value="Unassembled WGS sequence"/>
</dbReference>
<protein>
    <recommendedName>
        <fullName evidence="11 14">4-hydroxy-tetrahydrodipicolinate reductase</fullName>
        <shortName evidence="14">HTPA reductase</shortName>
        <ecNumber evidence="11 14">1.17.1.8</ecNumber>
    </recommendedName>
</protein>
<evidence type="ECO:0000313" key="18">
    <source>
        <dbReference type="Proteomes" id="UP000037315"/>
    </source>
</evidence>
<evidence type="ECO:0000256" key="14">
    <source>
        <dbReference type="HAMAP-Rule" id="MF_00102"/>
    </source>
</evidence>
<dbReference type="UniPathway" id="UPA00034">
    <property type="reaction ID" value="UER00018"/>
</dbReference>
<dbReference type="GO" id="GO:0009089">
    <property type="term" value="P:lysine biosynthetic process via diaminopimelate"/>
    <property type="evidence" value="ECO:0007669"/>
    <property type="project" value="UniProtKB-UniRule"/>
</dbReference>
<dbReference type="Pfam" id="PF05173">
    <property type="entry name" value="DapB_C"/>
    <property type="match status" value="1"/>
</dbReference>
<proteinExistence type="inferred from homology"/>
<dbReference type="Gene3D" id="3.30.360.10">
    <property type="entry name" value="Dihydrodipicolinate Reductase, domain 2"/>
    <property type="match status" value="1"/>
</dbReference>
<dbReference type="PATRIC" id="fig|1656095.3.peg.3581"/>
<feature type="domain" description="Dihydrodipicolinate reductase N-terminal" evidence="15">
    <location>
        <begin position="6"/>
        <end position="129"/>
    </location>
</feature>
<feature type="domain" description="Dihydrodipicolinate reductase C-terminal" evidence="16">
    <location>
        <begin position="132"/>
        <end position="268"/>
    </location>
</feature>
<evidence type="ECO:0000256" key="8">
    <source>
        <dbReference type="ARBA" id="ARBA00023027"/>
    </source>
</evidence>
<evidence type="ECO:0000256" key="1">
    <source>
        <dbReference type="ARBA" id="ARBA00004496"/>
    </source>
</evidence>
<dbReference type="FunFam" id="3.30.360.10:FF:000004">
    <property type="entry name" value="4-hydroxy-tetrahydrodipicolinate reductase"/>
    <property type="match status" value="1"/>
</dbReference>
<keyword evidence="18" id="KW-1185">Reference proteome</keyword>
<dbReference type="FunFam" id="3.40.50.720:FF:000048">
    <property type="entry name" value="4-hydroxy-tetrahydrodipicolinate reductase"/>
    <property type="match status" value="1"/>
</dbReference>
<evidence type="ECO:0000313" key="17">
    <source>
        <dbReference type="EMBL" id="KMV35167.1"/>
    </source>
</evidence>
<feature type="binding site" evidence="14">
    <location>
        <begin position="126"/>
        <end position="129"/>
    </location>
    <ligand>
        <name>NAD(+)</name>
        <dbReference type="ChEBI" id="CHEBI:57540"/>
    </ligand>
</feature>
<comment type="catalytic activity">
    <reaction evidence="12 14">
        <text>(S)-2,3,4,5-tetrahydrodipicolinate + NADP(+) + H2O = (2S,4S)-4-hydroxy-2,3,4,5-tetrahydrodipicolinate + NADPH + H(+)</text>
        <dbReference type="Rhea" id="RHEA:35331"/>
        <dbReference type="ChEBI" id="CHEBI:15377"/>
        <dbReference type="ChEBI" id="CHEBI:15378"/>
        <dbReference type="ChEBI" id="CHEBI:16845"/>
        <dbReference type="ChEBI" id="CHEBI:57783"/>
        <dbReference type="ChEBI" id="CHEBI:58349"/>
        <dbReference type="ChEBI" id="CHEBI:67139"/>
        <dbReference type="EC" id="1.17.1.8"/>
    </reaction>
</comment>
<evidence type="ECO:0000256" key="12">
    <source>
        <dbReference type="ARBA" id="ARBA00049080"/>
    </source>
</evidence>
<dbReference type="CDD" id="cd02274">
    <property type="entry name" value="DHDPR_N"/>
    <property type="match status" value="1"/>
</dbReference>
<comment type="function">
    <text evidence="14">Catalyzes the conversion of 4-hydroxy-tetrahydrodipicolinate (HTPA) to tetrahydrodipicolinate.</text>
</comment>
<feature type="binding site" evidence="14">
    <location>
        <begin position="169"/>
        <end position="170"/>
    </location>
    <ligand>
        <name>(S)-2,3,4,5-tetrahydrodipicolinate</name>
        <dbReference type="ChEBI" id="CHEBI:16845"/>
    </ligand>
</feature>
<dbReference type="HAMAP" id="MF_00102">
    <property type="entry name" value="DapB"/>
    <property type="match status" value="1"/>
</dbReference>
<keyword evidence="7 14" id="KW-0560">Oxidoreductase</keyword>
<gene>
    <name evidence="14" type="primary">dapB</name>
    <name evidence="17" type="ORF">ACH50_07945</name>
</gene>
<comment type="similarity">
    <text evidence="2 14">Belongs to the DapB family.</text>
</comment>
<dbReference type="RefSeq" id="WP_024556365.1">
    <property type="nucleotide sequence ID" value="NZ_LFEJ01000012.1"/>
</dbReference>
<dbReference type="OrthoDB" id="9790352at2"/>
<comment type="caution">
    <text evidence="14">Was originally thought to be a dihydrodipicolinate reductase (DHDPR), catalyzing the conversion of dihydrodipicolinate to tetrahydrodipicolinate. However, it was shown in E.coli that the substrate of the enzymatic reaction is not dihydrodipicolinate (DHDP) but in fact (2S,4S)-4-hydroxy-2,3,4,5-tetrahydrodipicolinic acid (HTPA), the product released by the DapA-catalyzed reaction.</text>
</comment>
<keyword evidence="6 14" id="KW-0220">Diaminopimelate biosynthesis</keyword>